<evidence type="ECO:0000313" key="5">
    <source>
        <dbReference type="Proteomes" id="UP000308000"/>
    </source>
</evidence>
<dbReference type="Gene3D" id="3.40.50.2000">
    <property type="entry name" value="Glycogen Phosphorylase B"/>
    <property type="match status" value="2"/>
</dbReference>
<dbReference type="RefSeq" id="WP_129118040.1">
    <property type="nucleotide sequence ID" value="NZ_BSUI01000014.1"/>
</dbReference>
<name>A0AAJ5F2A0_9DEIO</name>
<dbReference type="Pfam" id="PF13692">
    <property type="entry name" value="Glyco_trans_1_4"/>
    <property type="match status" value="1"/>
</dbReference>
<dbReference type="Pfam" id="PF13439">
    <property type="entry name" value="Glyco_transf_4"/>
    <property type="match status" value="1"/>
</dbReference>
<dbReference type="EMBL" id="VBRC01000014">
    <property type="protein sequence ID" value="TLK23047.1"/>
    <property type="molecule type" value="Genomic_DNA"/>
</dbReference>
<protein>
    <submittedName>
        <fullName evidence="4">Glycosyltransferase family 1 protein</fullName>
    </submittedName>
    <submittedName>
        <fullName evidence="3">Glycosyltransferase involved in cell wall biosynthesis</fullName>
    </submittedName>
</protein>
<evidence type="ECO:0000313" key="6">
    <source>
        <dbReference type="Proteomes" id="UP000536909"/>
    </source>
</evidence>
<keyword evidence="1" id="KW-1133">Transmembrane helix</keyword>
<sequence length="348" mass="39110">MTERKTVYHVLGELTGGGIERWLQNVAEYPSAKYEHHFILLKKTVGDIEVDLIEKGHKVFHVDSKNPLKFGIFINRLRRIEKIDILHSHLHFYSGLVVMLAALIGIKKRISHSHLTDDGSNAFYKFVMRLLIWAFSSRGVAVSREAYSELFFKSSKNVVIHCGLRLDTIEKARVRRDDSIVIGTVARLERIKNQTVLIDILEELQRRGCVNSSLIVVGDGSRMSYLREYADAKGLLPYVEFSGWQGNVNAFLDQMDCFILPSLAEGLPLSAVEAQARGLPIIISQNITREVIIDPAAGVDIRLDAGIEAWADGVLNVIDRKVDIGLVAASDFNIDINIKELERLYDGL</sequence>
<gene>
    <name evidence="4" type="ORF">FCS05_16885</name>
    <name evidence="3" type="ORF">HNQ10_003900</name>
</gene>
<reference evidence="4 5" key="1">
    <citation type="submission" date="2019-04" db="EMBL/GenBank/DDBJ databases">
        <title>Deinococcus metalilatus MA1002 mutant No.5.</title>
        <authorList>
            <person name="Park W."/>
            <person name="Park C."/>
        </authorList>
    </citation>
    <scope>NUCLEOTIDE SEQUENCE [LARGE SCALE GENOMIC DNA]</scope>
    <source>
        <strain evidence="4 5">MA1002-m5</strain>
    </source>
</reference>
<accession>A0AAJ5F2A0</accession>
<dbReference type="PANTHER" id="PTHR12526">
    <property type="entry name" value="GLYCOSYLTRANSFERASE"/>
    <property type="match status" value="1"/>
</dbReference>
<evidence type="ECO:0000313" key="4">
    <source>
        <dbReference type="EMBL" id="TLK23047.1"/>
    </source>
</evidence>
<organism evidence="4 5">
    <name type="scientific">Deinococcus metallilatus</name>
    <dbReference type="NCBI Taxonomy" id="1211322"/>
    <lineage>
        <taxon>Bacteria</taxon>
        <taxon>Thermotogati</taxon>
        <taxon>Deinococcota</taxon>
        <taxon>Deinococci</taxon>
        <taxon>Deinococcales</taxon>
        <taxon>Deinococcaceae</taxon>
        <taxon>Deinococcus</taxon>
    </lineage>
</organism>
<evidence type="ECO:0000313" key="3">
    <source>
        <dbReference type="EMBL" id="MBB5297040.1"/>
    </source>
</evidence>
<keyword evidence="1" id="KW-0472">Membrane</keyword>
<dbReference type="EMBL" id="JACHFV010000016">
    <property type="protein sequence ID" value="MBB5297040.1"/>
    <property type="molecule type" value="Genomic_DNA"/>
</dbReference>
<keyword evidence="1" id="KW-0812">Transmembrane</keyword>
<dbReference type="AlphaFoldDB" id="A0AAJ5F2A0"/>
<dbReference type="Proteomes" id="UP000536909">
    <property type="component" value="Unassembled WGS sequence"/>
</dbReference>
<evidence type="ECO:0000256" key="1">
    <source>
        <dbReference type="SAM" id="Phobius"/>
    </source>
</evidence>
<comment type="caution">
    <text evidence="4">The sequence shown here is derived from an EMBL/GenBank/DDBJ whole genome shotgun (WGS) entry which is preliminary data.</text>
</comment>
<reference evidence="3 6" key="2">
    <citation type="submission" date="2020-08" db="EMBL/GenBank/DDBJ databases">
        <title>Genomic Encyclopedia of Type Strains, Phase IV (KMG-IV): sequencing the most valuable type-strain genomes for metagenomic binning, comparative biology and taxonomic classification.</title>
        <authorList>
            <person name="Goeker M."/>
        </authorList>
    </citation>
    <scope>NUCLEOTIDE SEQUENCE [LARGE SCALE GENOMIC DNA]</scope>
    <source>
        <strain evidence="3 6">DSM 105434</strain>
    </source>
</reference>
<proteinExistence type="predicted"/>
<dbReference type="SUPFAM" id="SSF53756">
    <property type="entry name" value="UDP-Glycosyltransferase/glycogen phosphorylase"/>
    <property type="match status" value="1"/>
</dbReference>
<dbReference type="Proteomes" id="UP000308000">
    <property type="component" value="Unassembled WGS sequence"/>
</dbReference>
<feature type="domain" description="Glycosyltransferase subfamily 4-like N-terminal" evidence="2">
    <location>
        <begin position="17"/>
        <end position="166"/>
    </location>
</feature>
<keyword evidence="6" id="KW-1185">Reference proteome</keyword>
<feature type="transmembrane region" description="Helical" evidence="1">
    <location>
        <begin position="85"/>
        <end position="106"/>
    </location>
</feature>
<dbReference type="InterPro" id="IPR028098">
    <property type="entry name" value="Glyco_trans_4-like_N"/>
</dbReference>
<evidence type="ECO:0000259" key="2">
    <source>
        <dbReference type="Pfam" id="PF13439"/>
    </source>
</evidence>